<keyword evidence="3" id="KW-1185">Reference proteome</keyword>
<evidence type="ECO:0000256" key="1">
    <source>
        <dbReference type="SAM" id="MobiDB-lite"/>
    </source>
</evidence>
<dbReference type="Proteomes" id="UP001415169">
    <property type="component" value="Unassembled WGS sequence"/>
</dbReference>
<accession>A0ABP7ZGQ8</accession>
<dbReference type="EMBL" id="BAABBV010000001">
    <property type="protein sequence ID" value="GAA4157133.1"/>
    <property type="molecule type" value="Genomic_DNA"/>
</dbReference>
<gene>
    <name evidence="2" type="ORF">GCM10022286_08360</name>
</gene>
<comment type="caution">
    <text evidence="2">The sequence shown here is derived from an EMBL/GenBank/DDBJ whole genome shotgun (WGS) entry which is preliminary data.</text>
</comment>
<sequence>MQTYSSTPEGGVFSDPMTTTTETHMTTSTCPICGDGLRRSDAALRCDTCELDYEPDRADT</sequence>
<evidence type="ECO:0008006" key="4">
    <source>
        <dbReference type="Google" id="ProtNLM"/>
    </source>
</evidence>
<reference evidence="2" key="2">
    <citation type="submission" date="2023-12" db="EMBL/GenBank/DDBJ databases">
        <authorList>
            <person name="Sun Q."/>
            <person name="Inoue M."/>
        </authorList>
    </citation>
    <scope>NUCLEOTIDE SEQUENCE</scope>
    <source>
        <strain evidence="2">JCM 17590</strain>
    </source>
</reference>
<reference evidence="2" key="1">
    <citation type="journal article" date="2014" name="Int. J. Syst. Evol. Microbiol.">
        <title>Complete genome of a new Firmicutes species belonging to the dominant human colonic microbiota ('Ruminococcus bicirculans') reveals two chromosomes and a selective capacity to utilize plant glucans.</title>
        <authorList>
            <consortium name="NISC Comparative Sequencing Program"/>
            <person name="Wegmann U."/>
            <person name="Louis P."/>
            <person name="Goesmann A."/>
            <person name="Henrissat B."/>
            <person name="Duncan S.H."/>
            <person name="Flint H.J."/>
        </authorList>
    </citation>
    <scope>NUCLEOTIDE SEQUENCE</scope>
    <source>
        <strain evidence="2">JCM 17590</strain>
    </source>
</reference>
<name>A0ABP7ZGQ8_9MICO</name>
<organism evidence="2 3">
    <name type="scientific">Gryllotalpicola daejeonensis</name>
    <dbReference type="NCBI Taxonomy" id="993087"/>
    <lineage>
        <taxon>Bacteria</taxon>
        <taxon>Bacillati</taxon>
        <taxon>Actinomycetota</taxon>
        <taxon>Actinomycetes</taxon>
        <taxon>Micrococcales</taxon>
        <taxon>Microbacteriaceae</taxon>
        <taxon>Gryllotalpicola</taxon>
    </lineage>
</organism>
<protein>
    <recommendedName>
        <fullName evidence="4">Small CPxCG-related zinc finger protein</fullName>
    </recommendedName>
</protein>
<evidence type="ECO:0000313" key="2">
    <source>
        <dbReference type="EMBL" id="GAA4157133.1"/>
    </source>
</evidence>
<proteinExistence type="predicted"/>
<feature type="region of interest" description="Disordered" evidence="1">
    <location>
        <begin position="1"/>
        <end position="25"/>
    </location>
</feature>
<evidence type="ECO:0000313" key="3">
    <source>
        <dbReference type="Proteomes" id="UP001415169"/>
    </source>
</evidence>